<dbReference type="RefSeq" id="WP_072863811.1">
    <property type="nucleotide sequence ID" value="NZ_FQUI01000010.1"/>
</dbReference>
<dbReference type="Proteomes" id="UP000184334">
    <property type="component" value="Unassembled WGS sequence"/>
</dbReference>
<organism evidence="2 3">
    <name type="scientific">Marinitoga hydrogenitolerans (strain DSM 16785 / JCM 12826 / AT1271)</name>
    <dbReference type="NCBI Taxonomy" id="1122195"/>
    <lineage>
        <taxon>Bacteria</taxon>
        <taxon>Thermotogati</taxon>
        <taxon>Thermotogota</taxon>
        <taxon>Thermotogae</taxon>
        <taxon>Petrotogales</taxon>
        <taxon>Petrotogaceae</taxon>
        <taxon>Marinitoga</taxon>
    </lineage>
</organism>
<name>A0A1M4V8V5_MARH1</name>
<dbReference type="OrthoDB" id="37666at2"/>
<evidence type="ECO:0000259" key="1">
    <source>
        <dbReference type="Pfam" id="PF03819"/>
    </source>
</evidence>
<dbReference type="PANTHER" id="PTHR30522:SF0">
    <property type="entry name" value="NUCLEOSIDE TRIPHOSPHATE PYROPHOSPHOHYDROLASE"/>
    <property type="match status" value="1"/>
</dbReference>
<dbReference type="GO" id="GO:0006203">
    <property type="term" value="P:dGTP catabolic process"/>
    <property type="evidence" value="ECO:0007669"/>
    <property type="project" value="TreeGrafter"/>
</dbReference>
<dbReference type="InterPro" id="IPR011551">
    <property type="entry name" value="NTP_PyrPHydrolase_MazG"/>
</dbReference>
<dbReference type="STRING" id="1122195.SAMN02745164_00868"/>
<reference evidence="2" key="1">
    <citation type="submission" date="2016-11" db="EMBL/GenBank/DDBJ databases">
        <authorList>
            <person name="Varghese N."/>
            <person name="Submissions S."/>
        </authorList>
    </citation>
    <scope>NUCLEOTIDE SEQUENCE [LARGE SCALE GENOMIC DNA]</scope>
    <source>
        <strain evidence="2">DSM 16785</strain>
    </source>
</reference>
<dbReference type="GO" id="GO:0046061">
    <property type="term" value="P:dATP catabolic process"/>
    <property type="evidence" value="ECO:0007669"/>
    <property type="project" value="TreeGrafter"/>
</dbReference>
<proteinExistence type="predicted"/>
<dbReference type="GO" id="GO:0046081">
    <property type="term" value="P:dUTP catabolic process"/>
    <property type="evidence" value="ECO:0007669"/>
    <property type="project" value="TreeGrafter"/>
</dbReference>
<dbReference type="InterPro" id="IPR004518">
    <property type="entry name" value="MazG-like_dom"/>
</dbReference>
<comment type="caution">
    <text evidence="2">The sequence shown here is derived from an EMBL/GenBank/DDBJ whole genome shotgun (WGS) entry which is preliminary data.</text>
</comment>
<sequence>MNKEFFEQFKKLCDIVKRNIEKCPWVKSITLNTMIKEASSEIKEIEEALLKNDLDNLEEEIGDLIYDAFLILKIAERDYKISSQKTIQRVVSKISNRKPWLFWDKEISRDEAAKIWIERKKQEKKLGENFD</sequence>
<evidence type="ECO:0000313" key="2">
    <source>
        <dbReference type="EMBL" id="SHE65395.1"/>
    </source>
</evidence>
<dbReference type="SUPFAM" id="SSF101386">
    <property type="entry name" value="all-alpha NTP pyrophosphatases"/>
    <property type="match status" value="1"/>
</dbReference>
<protein>
    <submittedName>
        <fullName evidence="2">XTP/dITP diphosphohydrolase</fullName>
    </submittedName>
</protein>
<evidence type="ECO:0000313" key="3">
    <source>
        <dbReference type="Proteomes" id="UP000184334"/>
    </source>
</evidence>
<dbReference type="GO" id="GO:0046076">
    <property type="term" value="P:dTTP catabolic process"/>
    <property type="evidence" value="ECO:0007669"/>
    <property type="project" value="TreeGrafter"/>
</dbReference>
<dbReference type="GO" id="GO:0047429">
    <property type="term" value="F:nucleoside triphosphate diphosphatase activity"/>
    <property type="evidence" value="ECO:0007669"/>
    <property type="project" value="TreeGrafter"/>
</dbReference>
<dbReference type="GO" id="GO:0046047">
    <property type="term" value="P:TTP catabolic process"/>
    <property type="evidence" value="ECO:0007669"/>
    <property type="project" value="TreeGrafter"/>
</dbReference>
<dbReference type="AlphaFoldDB" id="A0A1M4V8V5"/>
<dbReference type="GO" id="GO:0046052">
    <property type="term" value="P:UTP catabolic process"/>
    <property type="evidence" value="ECO:0007669"/>
    <property type="project" value="TreeGrafter"/>
</dbReference>
<dbReference type="Pfam" id="PF03819">
    <property type="entry name" value="MazG"/>
    <property type="match status" value="1"/>
</dbReference>
<dbReference type="PANTHER" id="PTHR30522">
    <property type="entry name" value="NUCLEOSIDE TRIPHOSPHATE PYROPHOSPHOHYDROLASE"/>
    <property type="match status" value="1"/>
</dbReference>
<keyword evidence="3" id="KW-1185">Reference proteome</keyword>
<dbReference type="Gene3D" id="1.10.287.1080">
    <property type="entry name" value="MazG-like"/>
    <property type="match status" value="1"/>
</dbReference>
<accession>A0A1M4V8V5</accession>
<gene>
    <name evidence="2" type="ORF">SAMN02745164_00868</name>
</gene>
<dbReference type="EMBL" id="FQUI01000010">
    <property type="protein sequence ID" value="SHE65395.1"/>
    <property type="molecule type" value="Genomic_DNA"/>
</dbReference>
<feature type="domain" description="NTP pyrophosphohydrolase MazG-like" evidence="1">
    <location>
        <begin position="30"/>
        <end position="102"/>
    </location>
</feature>